<dbReference type="EMBL" id="JBHULT010000005">
    <property type="protein sequence ID" value="MFD2516839.1"/>
    <property type="molecule type" value="Genomic_DNA"/>
</dbReference>
<dbReference type="SUPFAM" id="SSF51338">
    <property type="entry name" value="Composite domain of metallo-dependent hydrolases"/>
    <property type="match status" value="1"/>
</dbReference>
<dbReference type="RefSeq" id="WP_380748283.1">
    <property type="nucleotide sequence ID" value="NZ_JBHULT010000005.1"/>
</dbReference>
<dbReference type="Pfam" id="PF01979">
    <property type="entry name" value="Amidohydro_1"/>
    <property type="match status" value="1"/>
</dbReference>
<dbReference type="InterPro" id="IPR011059">
    <property type="entry name" value="Metal-dep_hydrolase_composite"/>
</dbReference>
<feature type="signal peptide" evidence="2">
    <location>
        <begin position="1"/>
        <end position="21"/>
    </location>
</feature>
<dbReference type="SUPFAM" id="SSF51556">
    <property type="entry name" value="Metallo-dependent hydrolases"/>
    <property type="match status" value="1"/>
</dbReference>
<reference evidence="5" key="1">
    <citation type="journal article" date="2019" name="Int. J. Syst. Evol. Microbiol.">
        <title>The Global Catalogue of Microorganisms (GCM) 10K type strain sequencing project: providing services to taxonomists for standard genome sequencing and annotation.</title>
        <authorList>
            <consortium name="The Broad Institute Genomics Platform"/>
            <consortium name="The Broad Institute Genome Sequencing Center for Infectious Disease"/>
            <person name="Wu L."/>
            <person name="Ma J."/>
        </authorList>
    </citation>
    <scope>NUCLEOTIDE SEQUENCE [LARGE SCALE GENOMIC DNA]</scope>
    <source>
        <strain evidence="5">KCTC 42585</strain>
    </source>
</reference>
<proteinExistence type="predicted"/>
<dbReference type="PANTHER" id="PTHR43135:SF3">
    <property type="entry name" value="ALPHA-D-RIBOSE 1-METHYLPHOSPHONATE 5-TRIPHOSPHATE DIPHOSPHATASE"/>
    <property type="match status" value="1"/>
</dbReference>
<protein>
    <submittedName>
        <fullName evidence="4">Amidohydrolase family protein</fullName>
    </submittedName>
</protein>
<sequence length="445" mass="49277">MMKLKITFLPVLLFMAGSLFAQQTPAPEQTTPVTIVGATAHLGNGEVIKNSLIILEDGKIRTVTDANSTKMPYRGTVIEAKGKHVYPGFISPNSTLGLVEIDAIRQSDDEDELGEMLPHVRSIIAYNAESQVVESMRPNGVLTGQITPRGGRISGTSSLVQFDAWNWEDAVLKENDGLHINWPNSIKRGRWWMGEDPGVKPNDKYAEEVQNLSEFFRNSKAYLAGPKDQKNLPFEAMQGLSEGKKKIYIHADGEKEIIDILNFSKEHQLENVVLVGGYNAYKVADELKAANVPVLVGRVHNTPNLEDQDYDLPYKMAGLLHEKGLLVALETSGSMERMNSRNLPFYAGTVAAFGVDKEEALKMITSNTAKILGVDDFMGTLETGKDATLFISEGDALDMRTNKVTHAFIQGRQISLESHQTELADRYSKKFESQSEQSEEVAEQQ</sequence>
<feature type="domain" description="Amidohydrolase-related" evidence="3">
    <location>
        <begin position="316"/>
        <end position="412"/>
    </location>
</feature>
<feature type="region of interest" description="Disordered" evidence="1">
    <location>
        <begin position="425"/>
        <end position="445"/>
    </location>
</feature>
<name>A0ABW5IT64_9FLAO</name>
<dbReference type="InterPro" id="IPR051781">
    <property type="entry name" value="Metallo-dep_Hydrolase"/>
</dbReference>
<dbReference type="InterPro" id="IPR006680">
    <property type="entry name" value="Amidohydro-rel"/>
</dbReference>
<evidence type="ECO:0000259" key="3">
    <source>
        <dbReference type="Pfam" id="PF01979"/>
    </source>
</evidence>
<organism evidence="4 5">
    <name type="scientific">Salinimicrobium flavum</name>
    <dbReference type="NCBI Taxonomy" id="1737065"/>
    <lineage>
        <taxon>Bacteria</taxon>
        <taxon>Pseudomonadati</taxon>
        <taxon>Bacteroidota</taxon>
        <taxon>Flavobacteriia</taxon>
        <taxon>Flavobacteriales</taxon>
        <taxon>Flavobacteriaceae</taxon>
        <taxon>Salinimicrobium</taxon>
    </lineage>
</organism>
<comment type="caution">
    <text evidence="4">The sequence shown here is derived from an EMBL/GenBank/DDBJ whole genome shotgun (WGS) entry which is preliminary data.</text>
</comment>
<dbReference type="Proteomes" id="UP001597468">
    <property type="component" value="Unassembled WGS sequence"/>
</dbReference>
<evidence type="ECO:0000256" key="1">
    <source>
        <dbReference type="SAM" id="MobiDB-lite"/>
    </source>
</evidence>
<keyword evidence="2" id="KW-0732">Signal</keyword>
<feature type="chain" id="PRO_5047305859" evidence="2">
    <location>
        <begin position="22"/>
        <end position="445"/>
    </location>
</feature>
<dbReference type="PANTHER" id="PTHR43135">
    <property type="entry name" value="ALPHA-D-RIBOSE 1-METHYLPHOSPHONATE 5-TRIPHOSPHATE DIPHOSPHATASE"/>
    <property type="match status" value="1"/>
</dbReference>
<keyword evidence="5" id="KW-1185">Reference proteome</keyword>
<dbReference type="Gene3D" id="3.20.20.140">
    <property type="entry name" value="Metal-dependent hydrolases"/>
    <property type="match status" value="1"/>
</dbReference>
<evidence type="ECO:0000256" key="2">
    <source>
        <dbReference type="SAM" id="SignalP"/>
    </source>
</evidence>
<accession>A0ABW5IT64</accession>
<evidence type="ECO:0000313" key="4">
    <source>
        <dbReference type="EMBL" id="MFD2516839.1"/>
    </source>
</evidence>
<evidence type="ECO:0000313" key="5">
    <source>
        <dbReference type="Proteomes" id="UP001597468"/>
    </source>
</evidence>
<dbReference type="InterPro" id="IPR032466">
    <property type="entry name" value="Metal_Hydrolase"/>
</dbReference>
<gene>
    <name evidence="4" type="ORF">ACFSTG_02940</name>
</gene>